<dbReference type="SUPFAM" id="SSF51445">
    <property type="entry name" value="(Trans)glycosidases"/>
    <property type="match status" value="1"/>
</dbReference>
<dbReference type="InterPro" id="IPR017853">
    <property type="entry name" value="GH"/>
</dbReference>
<accession>A0A844G4Z6</accession>
<protein>
    <submittedName>
        <fullName evidence="2">DUF4434 domain-containing protein</fullName>
    </submittedName>
</protein>
<dbReference type="InterPro" id="IPR027849">
    <property type="entry name" value="DUF4434"/>
</dbReference>
<keyword evidence="3" id="KW-1185">Reference proteome</keyword>
<dbReference type="Proteomes" id="UP000435649">
    <property type="component" value="Unassembled WGS sequence"/>
</dbReference>
<evidence type="ECO:0000313" key="2">
    <source>
        <dbReference type="EMBL" id="MST98920.1"/>
    </source>
</evidence>
<proteinExistence type="predicted"/>
<dbReference type="RefSeq" id="WP_106051435.1">
    <property type="nucleotide sequence ID" value="NZ_CALXOB010000001.1"/>
</dbReference>
<sequence length="306" mass="35429">MKITGTFLDEISHDIPHQNWGREEWDRDFAAMKSIGIDTVILIRCGHRRFITYPSKFLMEHEGCYRPPVDLVDLFLELAEKYGMTFYFGLYDSGKYWHNRECEREMEISRAVADEVWSLYGNRKAFGGWYLNFEVSRASAGIIELYAGMGRHVKQLSGNLPTMISPYIDGIKAIGDVGVKDDSIGVTQHEQEWNAILKGIQGAVDIVAFQDGHCDYHELADYLRINKKLTDRYGMTSWTNCETFDRDMPIRFLPIKWEKMLLKLEAARAAGIEKAITFEFSHFMSPNSCYRAAGHLFDRYREHFSL</sequence>
<name>A0A844G4Z6_9BACT</name>
<evidence type="ECO:0000313" key="3">
    <source>
        <dbReference type="Proteomes" id="UP000435649"/>
    </source>
</evidence>
<gene>
    <name evidence="2" type="ORF">FYJ85_17945</name>
</gene>
<dbReference type="Pfam" id="PF14488">
    <property type="entry name" value="DUF4434"/>
    <property type="match status" value="1"/>
</dbReference>
<organism evidence="2 3">
    <name type="scientific">Victivallis lenta</name>
    <dbReference type="NCBI Taxonomy" id="2606640"/>
    <lineage>
        <taxon>Bacteria</taxon>
        <taxon>Pseudomonadati</taxon>
        <taxon>Lentisphaerota</taxon>
        <taxon>Lentisphaeria</taxon>
        <taxon>Victivallales</taxon>
        <taxon>Victivallaceae</taxon>
        <taxon>Victivallis</taxon>
    </lineage>
</organism>
<feature type="domain" description="DUF4434" evidence="1">
    <location>
        <begin position="3"/>
        <end position="290"/>
    </location>
</feature>
<dbReference type="AlphaFoldDB" id="A0A844G4Z6"/>
<comment type="caution">
    <text evidence="2">The sequence shown here is derived from an EMBL/GenBank/DDBJ whole genome shotgun (WGS) entry which is preliminary data.</text>
</comment>
<evidence type="ECO:0000259" key="1">
    <source>
        <dbReference type="Pfam" id="PF14488"/>
    </source>
</evidence>
<dbReference type="EMBL" id="VUNS01000025">
    <property type="protein sequence ID" value="MST98920.1"/>
    <property type="molecule type" value="Genomic_DNA"/>
</dbReference>
<dbReference type="Gene3D" id="3.20.20.80">
    <property type="entry name" value="Glycosidases"/>
    <property type="match status" value="1"/>
</dbReference>
<reference evidence="2 3" key="1">
    <citation type="submission" date="2019-08" db="EMBL/GenBank/DDBJ databases">
        <title>In-depth cultivation of the pig gut microbiome towards novel bacterial diversity and tailored functional studies.</title>
        <authorList>
            <person name="Wylensek D."/>
            <person name="Hitch T.C.A."/>
            <person name="Clavel T."/>
        </authorList>
    </citation>
    <scope>NUCLEOTIDE SEQUENCE [LARGE SCALE GENOMIC DNA]</scope>
    <source>
        <strain evidence="2 3">BBE-744-WT-12</strain>
    </source>
</reference>